<dbReference type="OrthoDB" id="9779283at2"/>
<evidence type="ECO:0000313" key="7">
    <source>
        <dbReference type="EMBL" id="KZD12488.1"/>
    </source>
</evidence>
<dbReference type="GO" id="GO:0046872">
    <property type="term" value="F:metal ion binding"/>
    <property type="evidence" value="ECO:0007669"/>
    <property type="project" value="UniProtKB-KW"/>
</dbReference>
<dbReference type="InterPro" id="IPR051459">
    <property type="entry name" value="Cytochrome_c-type_DH"/>
</dbReference>
<dbReference type="STRING" id="580166.AUP43_16265"/>
<evidence type="ECO:0000256" key="1">
    <source>
        <dbReference type="ARBA" id="ARBA00022617"/>
    </source>
</evidence>
<accession>A0A154WG37</accession>
<dbReference type="EMBL" id="LPXN01000022">
    <property type="protein sequence ID" value="KZD12488.1"/>
    <property type="molecule type" value="Genomic_DNA"/>
</dbReference>
<feature type="transmembrane region" description="Helical" evidence="5">
    <location>
        <begin position="40"/>
        <end position="60"/>
    </location>
</feature>
<evidence type="ECO:0000256" key="4">
    <source>
        <dbReference type="PROSITE-ProRule" id="PRU00433"/>
    </source>
</evidence>
<sequence length="190" mass="20821">MNSDPYKRRQARIEAIRAGLRGAEQDPDARIGPFRMGRGGGFLLIAAIAAAAITLAGVFWDKEAAKRATGPNPDDINQVQLGRNVYFGHCAYCHGDALEGKPGWQLTYAQGGRPPTPLDAEGAASLRTDTALFEIVKFGGQPYSPPGYRNEMPAYEHKLTDPEIWAVIAYIQKSWPADIRAEQKAHSKRN</sequence>
<dbReference type="Pfam" id="PF13442">
    <property type="entry name" value="Cytochrome_CBB3"/>
    <property type="match status" value="1"/>
</dbReference>
<keyword evidence="2 4" id="KW-0479">Metal-binding</keyword>
<dbReference type="SUPFAM" id="SSF46626">
    <property type="entry name" value="Cytochrome c"/>
    <property type="match status" value="1"/>
</dbReference>
<dbReference type="Gene3D" id="1.10.760.10">
    <property type="entry name" value="Cytochrome c-like domain"/>
    <property type="match status" value="1"/>
</dbReference>
<organism evidence="7 8">
    <name type="scientific">Oceanibaculum pacificum</name>
    <dbReference type="NCBI Taxonomy" id="580166"/>
    <lineage>
        <taxon>Bacteria</taxon>
        <taxon>Pseudomonadati</taxon>
        <taxon>Pseudomonadota</taxon>
        <taxon>Alphaproteobacteria</taxon>
        <taxon>Rhodospirillales</taxon>
        <taxon>Oceanibaculaceae</taxon>
        <taxon>Oceanibaculum</taxon>
    </lineage>
</organism>
<evidence type="ECO:0000256" key="5">
    <source>
        <dbReference type="SAM" id="Phobius"/>
    </source>
</evidence>
<comment type="caution">
    <text evidence="7">The sequence shown here is derived from an EMBL/GenBank/DDBJ whole genome shotgun (WGS) entry which is preliminary data.</text>
</comment>
<feature type="domain" description="Cytochrome c" evidence="6">
    <location>
        <begin position="77"/>
        <end position="175"/>
    </location>
</feature>
<keyword evidence="5" id="KW-0812">Transmembrane</keyword>
<dbReference type="GO" id="GO:0020037">
    <property type="term" value="F:heme binding"/>
    <property type="evidence" value="ECO:0007669"/>
    <property type="project" value="InterPro"/>
</dbReference>
<dbReference type="Proteomes" id="UP000076400">
    <property type="component" value="Unassembled WGS sequence"/>
</dbReference>
<dbReference type="InterPro" id="IPR036909">
    <property type="entry name" value="Cyt_c-like_dom_sf"/>
</dbReference>
<dbReference type="PROSITE" id="PS51007">
    <property type="entry name" value="CYTC"/>
    <property type="match status" value="1"/>
</dbReference>
<evidence type="ECO:0000256" key="3">
    <source>
        <dbReference type="ARBA" id="ARBA00023004"/>
    </source>
</evidence>
<dbReference type="PANTHER" id="PTHR35008">
    <property type="entry name" value="BLL4482 PROTEIN-RELATED"/>
    <property type="match status" value="1"/>
</dbReference>
<protein>
    <recommendedName>
        <fullName evidence="6">Cytochrome c domain-containing protein</fullName>
    </recommendedName>
</protein>
<name>A0A154WG37_9PROT</name>
<evidence type="ECO:0000256" key="2">
    <source>
        <dbReference type="ARBA" id="ARBA00022723"/>
    </source>
</evidence>
<dbReference type="GO" id="GO:0009055">
    <property type="term" value="F:electron transfer activity"/>
    <property type="evidence" value="ECO:0007669"/>
    <property type="project" value="InterPro"/>
</dbReference>
<dbReference type="InterPro" id="IPR009056">
    <property type="entry name" value="Cyt_c-like_dom"/>
</dbReference>
<keyword evidence="5" id="KW-1133">Transmembrane helix</keyword>
<keyword evidence="5" id="KW-0472">Membrane</keyword>
<evidence type="ECO:0000259" key="6">
    <source>
        <dbReference type="PROSITE" id="PS51007"/>
    </source>
</evidence>
<dbReference type="RefSeq" id="WP_067552147.1">
    <property type="nucleotide sequence ID" value="NZ_LPXN01000022.1"/>
</dbReference>
<keyword evidence="8" id="KW-1185">Reference proteome</keyword>
<proteinExistence type="predicted"/>
<dbReference type="PANTHER" id="PTHR35008:SF4">
    <property type="entry name" value="BLL4482 PROTEIN"/>
    <property type="match status" value="1"/>
</dbReference>
<keyword evidence="1 4" id="KW-0349">Heme</keyword>
<dbReference type="AlphaFoldDB" id="A0A154WG37"/>
<keyword evidence="3 4" id="KW-0408">Iron</keyword>
<reference evidence="7 8" key="1">
    <citation type="submission" date="2015-12" db="EMBL/GenBank/DDBJ databases">
        <title>Genome sequence of Oceanibaculum pacificum MCCC 1A02656.</title>
        <authorList>
            <person name="Lu L."/>
            <person name="Lai Q."/>
            <person name="Shao Z."/>
            <person name="Qian P."/>
        </authorList>
    </citation>
    <scope>NUCLEOTIDE SEQUENCE [LARGE SCALE GENOMIC DNA]</scope>
    <source>
        <strain evidence="7 8">MCCC 1A02656</strain>
    </source>
</reference>
<evidence type="ECO:0000313" key="8">
    <source>
        <dbReference type="Proteomes" id="UP000076400"/>
    </source>
</evidence>
<gene>
    <name evidence="7" type="ORF">AUP43_16265</name>
</gene>